<protein>
    <submittedName>
        <fullName evidence="2">Uncharacterized protein</fullName>
    </submittedName>
</protein>
<proteinExistence type="predicted"/>
<comment type="caution">
    <text evidence="2">The sequence shown here is derived from an EMBL/GenBank/DDBJ whole genome shotgun (WGS) entry which is preliminary data.</text>
</comment>
<evidence type="ECO:0000313" key="2">
    <source>
        <dbReference type="EMBL" id="GIY74266.1"/>
    </source>
</evidence>
<organism evidence="2 3">
    <name type="scientific">Caerostris darwini</name>
    <dbReference type="NCBI Taxonomy" id="1538125"/>
    <lineage>
        <taxon>Eukaryota</taxon>
        <taxon>Metazoa</taxon>
        <taxon>Ecdysozoa</taxon>
        <taxon>Arthropoda</taxon>
        <taxon>Chelicerata</taxon>
        <taxon>Arachnida</taxon>
        <taxon>Araneae</taxon>
        <taxon>Araneomorphae</taxon>
        <taxon>Entelegynae</taxon>
        <taxon>Araneoidea</taxon>
        <taxon>Araneidae</taxon>
        <taxon>Caerostris</taxon>
    </lineage>
</organism>
<accession>A0AAV4VWW0</accession>
<evidence type="ECO:0000256" key="1">
    <source>
        <dbReference type="SAM" id="MobiDB-lite"/>
    </source>
</evidence>
<sequence length="117" mass="12938">MAGNKILPAIQSSTVIAQVSGPKKGDRNMEGVISSCSGSHRMSYIITKPTVTFPQTETYYEQSHIQDVLKVTNRAENEIQHCASGTKENSPHHHHSRIIIRRGTASQKPGDCYEDCD</sequence>
<dbReference type="Proteomes" id="UP001054837">
    <property type="component" value="Unassembled WGS sequence"/>
</dbReference>
<name>A0AAV4VWW0_9ARAC</name>
<keyword evidence="3" id="KW-1185">Reference proteome</keyword>
<evidence type="ECO:0000313" key="3">
    <source>
        <dbReference type="Proteomes" id="UP001054837"/>
    </source>
</evidence>
<reference evidence="2 3" key="1">
    <citation type="submission" date="2021-06" db="EMBL/GenBank/DDBJ databases">
        <title>Caerostris darwini draft genome.</title>
        <authorList>
            <person name="Kono N."/>
            <person name="Arakawa K."/>
        </authorList>
    </citation>
    <scope>NUCLEOTIDE SEQUENCE [LARGE SCALE GENOMIC DNA]</scope>
</reference>
<dbReference type="EMBL" id="BPLQ01013725">
    <property type="protein sequence ID" value="GIY74266.1"/>
    <property type="molecule type" value="Genomic_DNA"/>
</dbReference>
<feature type="region of interest" description="Disordered" evidence="1">
    <location>
        <begin position="82"/>
        <end position="117"/>
    </location>
</feature>
<gene>
    <name evidence="2" type="ORF">CDAR_541371</name>
</gene>
<dbReference type="AlphaFoldDB" id="A0AAV4VWW0"/>